<protein>
    <submittedName>
        <fullName evidence="1">Uncharacterized protein</fullName>
    </submittedName>
</protein>
<gene>
    <name evidence="1" type="ORF">F4821DRAFT_193801</name>
</gene>
<evidence type="ECO:0000313" key="2">
    <source>
        <dbReference type="Proteomes" id="UP001497680"/>
    </source>
</evidence>
<accession>A0ACC0CSH0</accession>
<dbReference type="EMBL" id="MU394353">
    <property type="protein sequence ID" value="KAI6083385.1"/>
    <property type="molecule type" value="Genomic_DNA"/>
</dbReference>
<evidence type="ECO:0000313" key="1">
    <source>
        <dbReference type="EMBL" id="KAI6083385.1"/>
    </source>
</evidence>
<comment type="caution">
    <text evidence="1">The sequence shown here is derived from an EMBL/GenBank/DDBJ whole genome shotgun (WGS) entry which is preliminary data.</text>
</comment>
<name>A0ACC0CSH0_9PEZI</name>
<proteinExistence type="predicted"/>
<sequence length="360" mass="37588">MVDVFNSLAVASLVPLIAAQLNAAQINDYDMGSAVDCSKESKSYNIPLRIGLLFVLILTSFIGVAGPIFLKPVLSPKFQPVFIVLKQFGTGVIVATAFVHLSTHAQLTFANECLGELTYEATASATIMAGLFFAFMVETVSHGVARKFLETAEHNDEVVAILVLEAGILFHSILVGITLAVADDSFFVTLFVVIVFHQMFEGIALGTRIASVGHHATRDEGVIAGPAPEGQDKVSSSSAQDPAAAENGGSAEEGRGSQGLSMKNKLLMAGAFALITPLGMAIGTGVLKVFNENDPGTLIAVGTLSAVSAGILVWVGVVEMWAGDWVFNGELVDAGPMVITLAGCGLVSGMALMSLLGKWT</sequence>
<reference evidence="1 2" key="1">
    <citation type="journal article" date="2022" name="New Phytol.">
        <title>Ecological generalism drives hyperdiversity of secondary metabolite gene clusters in xylarialean endophytes.</title>
        <authorList>
            <person name="Franco M.E.E."/>
            <person name="Wisecaver J.H."/>
            <person name="Arnold A.E."/>
            <person name="Ju Y.M."/>
            <person name="Slot J.C."/>
            <person name="Ahrendt S."/>
            <person name="Moore L.P."/>
            <person name="Eastman K.E."/>
            <person name="Scott K."/>
            <person name="Konkel Z."/>
            <person name="Mondo S.J."/>
            <person name="Kuo A."/>
            <person name="Hayes R.D."/>
            <person name="Haridas S."/>
            <person name="Andreopoulos B."/>
            <person name="Riley R."/>
            <person name="LaButti K."/>
            <person name="Pangilinan J."/>
            <person name="Lipzen A."/>
            <person name="Amirebrahimi M."/>
            <person name="Yan J."/>
            <person name="Adam C."/>
            <person name="Keymanesh K."/>
            <person name="Ng V."/>
            <person name="Louie K."/>
            <person name="Northen T."/>
            <person name="Drula E."/>
            <person name="Henrissat B."/>
            <person name="Hsieh H.M."/>
            <person name="Youens-Clark K."/>
            <person name="Lutzoni F."/>
            <person name="Miadlikowska J."/>
            <person name="Eastwood D.C."/>
            <person name="Hamelin R.C."/>
            <person name="Grigoriev I.V."/>
            <person name="U'Ren J.M."/>
        </authorList>
    </citation>
    <scope>NUCLEOTIDE SEQUENCE [LARGE SCALE GENOMIC DNA]</scope>
    <source>
        <strain evidence="1 2">ER1909</strain>
    </source>
</reference>
<dbReference type="Proteomes" id="UP001497680">
    <property type="component" value="Unassembled WGS sequence"/>
</dbReference>
<keyword evidence="2" id="KW-1185">Reference proteome</keyword>
<organism evidence="1 2">
    <name type="scientific">Hypoxylon rubiginosum</name>
    <dbReference type="NCBI Taxonomy" id="110542"/>
    <lineage>
        <taxon>Eukaryota</taxon>
        <taxon>Fungi</taxon>
        <taxon>Dikarya</taxon>
        <taxon>Ascomycota</taxon>
        <taxon>Pezizomycotina</taxon>
        <taxon>Sordariomycetes</taxon>
        <taxon>Xylariomycetidae</taxon>
        <taxon>Xylariales</taxon>
        <taxon>Hypoxylaceae</taxon>
        <taxon>Hypoxylon</taxon>
    </lineage>
</organism>